<dbReference type="Proteomes" id="UP001243375">
    <property type="component" value="Unassembled WGS sequence"/>
</dbReference>
<evidence type="ECO:0000313" key="2">
    <source>
        <dbReference type="Proteomes" id="UP001243375"/>
    </source>
</evidence>
<reference evidence="1" key="1">
    <citation type="submission" date="2023-04" db="EMBL/GenBank/DDBJ databases">
        <title>Draft Genome sequencing of Naganishia species isolated from polar environments using Oxford Nanopore Technology.</title>
        <authorList>
            <person name="Leo P."/>
            <person name="Venkateswaran K."/>
        </authorList>
    </citation>
    <scope>NUCLEOTIDE SEQUENCE</scope>
    <source>
        <strain evidence="1">MNA-CCFEE 5425</strain>
    </source>
</reference>
<dbReference type="EMBL" id="JASBWU010000019">
    <property type="protein sequence ID" value="KAJ9114310.1"/>
    <property type="molecule type" value="Genomic_DNA"/>
</dbReference>
<sequence length="214" mass="23895">MSAKKQEPKIVSTTESQPEGFKWVRLKKIDWEDETGKKRVWEAAERCTRAKSGVDAVAIIALLDHPSKPLSTVILEQYRPPIENTVIELPAGLVDEGETPEEAAVRELIEETGYGGDGEGAGTATVEDISPILVSDPGMTNANMRLCTVRVKLSESDPEPKQKLDEGEHIVKRIVEVKELYNVLQEYDRKGFTIDARLAHWAMGWHMATRSNKE</sequence>
<comment type="caution">
    <text evidence="1">The sequence shown here is derived from an EMBL/GenBank/DDBJ whole genome shotgun (WGS) entry which is preliminary data.</text>
</comment>
<accession>A0ACC2WRA7</accession>
<evidence type="ECO:0000313" key="1">
    <source>
        <dbReference type="EMBL" id="KAJ9114310.1"/>
    </source>
</evidence>
<gene>
    <name evidence="1" type="ORF">QFC22_005762</name>
</gene>
<name>A0ACC2WRA7_9TREE</name>
<organism evidence="1 2">
    <name type="scientific">Naganishia vaughanmartiniae</name>
    <dbReference type="NCBI Taxonomy" id="1424756"/>
    <lineage>
        <taxon>Eukaryota</taxon>
        <taxon>Fungi</taxon>
        <taxon>Dikarya</taxon>
        <taxon>Basidiomycota</taxon>
        <taxon>Agaricomycotina</taxon>
        <taxon>Tremellomycetes</taxon>
        <taxon>Filobasidiales</taxon>
        <taxon>Filobasidiaceae</taxon>
        <taxon>Naganishia</taxon>
    </lineage>
</organism>
<protein>
    <submittedName>
        <fullName evidence="1">Uncharacterized protein</fullName>
    </submittedName>
</protein>
<keyword evidence="2" id="KW-1185">Reference proteome</keyword>
<proteinExistence type="predicted"/>